<keyword evidence="10 14" id="KW-0408">Iron</keyword>
<proteinExistence type="inferred from homology"/>
<evidence type="ECO:0000256" key="10">
    <source>
        <dbReference type="ARBA" id="ARBA00023004"/>
    </source>
</evidence>
<dbReference type="InterPro" id="IPR002401">
    <property type="entry name" value="Cyt_P450_E_grp-I"/>
</dbReference>
<keyword evidence="12" id="KW-0472">Membrane</keyword>
<keyword evidence="6" id="KW-0812">Transmembrane</keyword>
<dbReference type="GO" id="GO:0016020">
    <property type="term" value="C:membrane"/>
    <property type="evidence" value="ECO:0007669"/>
    <property type="project" value="UniProtKB-SubCell"/>
</dbReference>
<evidence type="ECO:0000256" key="6">
    <source>
        <dbReference type="ARBA" id="ARBA00022692"/>
    </source>
</evidence>
<dbReference type="InterPro" id="IPR017972">
    <property type="entry name" value="Cyt_P450_CS"/>
</dbReference>
<dbReference type="GO" id="GO:0016705">
    <property type="term" value="F:oxidoreductase activity, acting on paired donors, with incorporation or reduction of molecular oxygen"/>
    <property type="evidence" value="ECO:0007669"/>
    <property type="project" value="InterPro"/>
</dbReference>
<keyword evidence="5 14" id="KW-0349">Heme</keyword>
<dbReference type="GO" id="GO:0004497">
    <property type="term" value="F:monooxygenase activity"/>
    <property type="evidence" value="ECO:0007669"/>
    <property type="project" value="UniProtKB-KW"/>
</dbReference>
<dbReference type="Gene3D" id="1.10.630.10">
    <property type="entry name" value="Cytochrome P450"/>
    <property type="match status" value="1"/>
</dbReference>
<keyword evidence="13" id="KW-0325">Glycoprotein</keyword>
<comment type="pathway">
    <text evidence="3">Secondary metabolite biosynthesis.</text>
</comment>
<evidence type="ECO:0000256" key="8">
    <source>
        <dbReference type="ARBA" id="ARBA00022989"/>
    </source>
</evidence>
<dbReference type="GO" id="GO:0020037">
    <property type="term" value="F:heme binding"/>
    <property type="evidence" value="ECO:0007669"/>
    <property type="project" value="InterPro"/>
</dbReference>
<name>A0AAD6ZRW8_9AGAR</name>
<dbReference type="Pfam" id="PF00067">
    <property type="entry name" value="p450"/>
    <property type="match status" value="1"/>
</dbReference>
<protein>
    <submittedName>
        <fullName evidence="16">Cytochrome P450</fullName>
    </submittedName>
</protein>
<dbReference type="PROSITE" id="PS00086">
    <property type="entry name" value="CYTOCHROME_P450"/>
    <property type="match status" value="1"/>
</dbReference>
<evidence type="ECO:0000256" key="4">
    <source>
        <dbReference type="ARBA" id="ARBA00010617"/>
    </source>
</evidence>
<keyword evidence="11 15" id="KW-0503">Monooxygenase</keyword>
<keyword evidence="8" id="KW-1133">Transmembrane helix</keyword>
<dbReference type="InterPro" id="IPR050364">
    <property type="entry name" value="Cytochrome_P450_fung"/>
</dbReference>
<evidence type="ECO:0000256" key="9">
    <source>
        <dbReference type="ARBA" id="ARBA00023002"/>
    </source>
</evidence>
<dbReference type="InterPro" id="IPR001128">
    <property type="entry name" value="Cyt_P450"/>
</dbReference>
<comment type="similarity">
    <text evidence="4 15">Belongs to the cytochrome P450 family.</text>
</comment>
<evidence type="ECO:0000256" key="14">
    <source>
        <dbReference type="PIRSR" id="PIRSR602401-1"/>
    </source>
</evidence>
<evidence type="ECO:0000256" key="7">
    <source>
        <dbReference type="ARBA" id="ARBA00022723"/>
    </source>
</evidence>
<dbReference type="Proteomes" id="UP001218218">
    <property type="component" value="Unassembled WGS sequence"/>
</dbReference>
<reference evidence="16" key="1">
    <citation type="submission" date="2023-03" db="EMBL/GenBank/DDBJ databases">
        <title>Massive genome expansion in bonnet fungi (Mycena s.s.) driven by repeated elements and novel gene families across ecological guilds.</title>
        <authorList>
            <consortium name="Lawrence Berkeley National Laboratory"/>
            <person name="Harder C.B."/>
            <person name="Miyauchi S."/>
            <person name="Viragh M."/>
            <person name="Kuo A."/>
            <person name="Thoen E."/>
            <person name="Andreopoulos B."/>
            <person name="Lu D."/>
            <person name="Skrede I."/>
            <person name="Drula E."/>
            <person name="Henrissat B."/>
            <person name="Morin E."/>
            <person name="Kohler A."/>
            <person name="Barry K."/>
            <person name="LaButti K."/>
            <person name="Morin E."/>
            <person name="Salamov A."/>
            <person name="Lipzen A."/>
            <person name="Mereny Z."/>
            <person name="Hegedus B."/>
            <person name="Baldrian P."/>
            <person name="Stursova M."/>
            <person name="Weitz H."/>
            <person name="Taylor A."/>
            <person name="Grigoriev I.V."/>
            <person name="Nagy L.G."/>
            <person name="Martin F."/>
            <person name="Kauserud H."/>
        </authorList>
    </citation>
    <scope>NUCLEOTIDE SEQUENCE</scope>
    <source>
        <strain evidence="16">CBHHK002</strain>
    </source>
</reference>
<evidence type="ECO:0000256" key="1">
    <source>
        <dbReference type="ARBA" id="ARBA00001971"/>
    </source>
</evidence>
<evidence type="ECO:0000256" key="15">
    <source>
        <dbReference type="RuleBase" id="RU000461"/>
    </source>
</evidence>
<dbReference type="SUPFAM" id="SSF48264">
    <property type="entry name" value="Cytochrome P450"/>
    <property type="match status" value="1"/>
</dbReference>
<organism evidence="16 17">
    <name type="scientific">Mycena albidolilacea</name>
    <dbReference type="NCBI Taxonomy" id="1033008"/>
    <lineage>
        <taxon>Eukaryota</taxon>
        <taxon>Fungi</taxon>
        <taxon>Dikarya</taxon>
        <taxon>Basidiomycota</taxon>
        <taxon>Agaricomycotina</taxon>
        <taxon>Agaricomycetes</taxon>
        <taxon>Agaricomycetidae</taxon>
        <taxon>Agaricales</taxon>
        <taxon>Marasmiineae</taxon>
        <taxon>Mycenaceae</taxon>
        <taxon>Mycena</taxon>
    </lineage>
</organism>
<evidence type="ECO:0000256" key="2">
    <source>
        <dbReference type="ARBA" id="ARBA00004167"/>
    </source>
</evidence>
<keyword evidence="7 14" id="KW-0479">Metal-binding</keyword>
<evidence type="ECO:0000313" key="16">
    <source>
        <dbReference type="EMBL" id="KAJ7336385.1"/>
    </source>
</evidence>
<dbReference type="GO" id="GO:0005506">
    <property type="term" value="F:iron ion binding"/>
    <property type="evidence" value="ECO:0007669"/>
    <property type="project" value="InterPro"/>
</dbReference>
<keyword evidence="9 15" id="KW-0560">Oxidoreductase</keyword>
<evidence type="ECO:0000313" key="17">
    <source>
        <dbReference type="Proteomes" id="UP001218218"/>
    </source>
</evidence>
<dbReference type="EMBL" id="JARIHO010000031">
    <property type="protein sequence ID" value="KAJ7336385.1"/>
    <property type="molecule type" value="Genomic_DNA"/>
</dbReference>
<comment type="caution">
    <text evidence="16">The sequence shown here is derived from an EMBL/GenBank/DDBJ whole genome shotgun (WGS) entry which is preliminary data.</text>
</comment>
<evidence type="ECO:0000256" key="11">
    <source>
        <dbReference type="ARBA" id="ARBA00023033"/>
    </source>
</evidence>
<dbReference type="PANTHER" id="PTHR46300">
    <property type="entry name" value="P450, PUTATIVE (EUROFUNG)-RELATED-RELATED"/>
    <property type="match status" value="1"/>
</dbReference>
<sequence length="448" mass="50769">MHLKFMEWSRTYGDIFSIKIGSSTMVVLSSPTAIKEVVDRNSWAANSRPPNYLARLAAGGYHILFAADKHPNSGCLAKSEKDNCAVLLLYKRLAPSASPHSGELYELMTHPENFSDSIRRYTHSIAMIASYGRRVPSFASPKMQGFYQMLHRFLHIPLPGVYPPIDLVPVLKYLPERWAPWLAVCRRSKSEMAAFHLEHCGPAEEPPVNRGEGESFMSSISKMDLSQEEYDAFSYTGFTLVEAGSHPTTAFLLSLILILAVYPERQERARQEIEAVVGTARLPELEDFKHLPFVEALIKEVIRIRPSFPTGVPHFTTEEIRAGLSYKNYVVPKDTTIVLNIYSIFHNPDIYEDPEVFNPERYMQSEHGTRPGMDTDFRDNFLFGAGRRICPGQSVAQATIRLATMRLIWAFSFSSAVDPKTEQPIGRELHFYDQASRCKRRSVTVVRV</sequence>
<dbReference type="PANTHER" id="PTHR46300:SF2">
    <property type="entry name" value="CYTOCHROME P450 MONOOXYGENASE ALNH-RELATED"/>
    <property type="match status" value="1"/>
</dbReference>
<gene>
    <name evidence="16" type="ORF">DFH08DRAFT_1018773</name>
</gene>
<comment type="cofactor">
    <cofactor evidence="1 14">
        <name>heme</name>
        <dbReference type="ChEBI" id="CHEBI:30413"/>
    </cofactor>
</comment>
<dbReference type="AlphaFoldDB" id="A0AAD6ZRW8"/>
<comment type="subcellular location">
    <subcellularLocation>
        <location evidence="2">Membrane</location>
        <topology evidence="2">Single-pass membrane protein</topology>
    </subcellularLocation>
</comment>
<evidence type="ECO:0000256" key="12">
    <source>
        <dbReference type="ARBA" id="ARBA00023136"/>
    </source>
</evidence>
<dbReference type="PRINTS" id="PR00385">
    <property type="entry name" value="P450"/>
</dbReference>
<evidence type="ECO:0000256" key="5">
    <source>
        <dbReference type="ARBA" id="ARBA00022617"/>
    </source>
</evidence>
<dbReference type="InterPro" id="IPR036396">
    <property type="entry name" value="Cyt_P450_sf"/>
</dbReference>
<feature type="binding site" description="axial binding residue" evidence="14">
    <location>
        <position position="390"/>
    </location>
    <ligand>
        <name>heme</name>
        <dbReference type="ChEBI" id="CHEBI:30413"/>
    </ligand>
    <ligandPart>
        <name>Fe</name>
        <dbReference type="ChEBI" id="CHEBI:18248"/>
    </ligandPart>
</feature>
<evidence type="ECO:0000256" key="13">
    <source>
        <dbReference type="ARBA" id="ARBA00023180"/>
    </source>
</evidence>
<dbReference type="PRINTS" id="PR00463">
    <property type="entry name" value="EP450I"/>
</dbReference>
<keyword evidence="17" id="KW-1185">Reference proteome</keyword>
<accession>A0AAD6ZRW8</accession>
<evidence type="ECO:0000256" key="3">
    <source>
        <dbReference type="ARBA" id="ARBA00005179"/>
    </source>
</evidence>